<organism evidence="2 3">
    <name type="scientific">Trichoderma simmonsii</name>
    <dbReference type="NCBI Taxonomy" id="1491479"/>
    <lineage>
        <taxon>Eukaryota</taxon>
        <taxon>Fungi</taxon>
        <taxon>Dikarya</taxon>
        <taxon>Ascomycota</taxon>
        <taxon>Pezizomycotina</taxon>
        <taxon>Sordariomycetes</taxon>
        <taxon>Hypocreomycetidae</taxon>
        <taxon>Hypocreales</taxon>
        <taxon>Hypocreaceae</taxon>
        <taxon>Trichoderma</taxon>
    </lineage>
</organism>
<evidence type="ECO:0000313" key="3">
    <source>
        <dbReference type="Proteomes" id="UP000826661"/>
    </source>
</evidence>
<dbReference type="EMBL" id="CP075867">
    <property type="protein sequence ID" value="QYT00397.1"/>
    <property type="molecule type" value="Genomic_DNA"/>
</dbReference>
<dbReference type="Proteomes" id="UP000826661">
    <property type="component" value="Chromosome IV"/>
</dbReference>
<dbReference type="AlphaFoldDB" id="A0A8G0PGE1"/>
<feature type="compositionally biased region" description="Basic and acidic residues" evidence="1">
    <location>
        <begin position="57"/>
        <end position="73"/>
    </location>
</feature>
<feature type="compositionally biased region" description="Polar residues" evidence="1">
    <location>
        <begin position="32"/>
        <end position="56"/>
    </location>
</feature>
<reference evidence="2 3" key="1">
    <citation type="journal article" date="2021" name="BMC Genomics">
        <title>Telomere-to-telomere genome assembly of asparaginase-producing Trichoderma simmonsii.</title>
        <authorList>
            <person name="Chung D."/>
            <person name="Kwon Y.M."/>
            <person name="Yang Y."/>
        </authorList>
    </citation>
    <scope>NUCLEOTIDE SEQUENCE [LARGE SCALE GENOMIC DNA]</scope>
    <source>
        <strain evidence="2 3">GH-Sj1</strain>
    </source>
</reference>
<name>A0A8G0PGE1_9HYPO</name>
<keyword evidence="3" id="KW-1185">Reference proteome</keyword>
<sequence>MSELLSVKLIMITDTRRIYLARSQDPHDKLQRNSSTGASKQPTSRRTTKTEPNANHNNDHFIRLQSEAPERVPIRSGMGEDNTDPRRKPRTRRGRPDRPTLQETRQPSMGDDIRGPRKTAYAELM</sequence>
<evidence type="ECO:0000256" key="1">
    <source>
        <dbReference type="SAM" id="MobiDB-lite"/>
    </source>
</evidence>
<protein>
    <submittedName>
        <fullName evidence="2">Uncharacterized protein</fullName>
    </submittedName>
</protein>
<gene>
    <name evidence="2" type="ORF">H0G86_007481</name>
</gene>
<proteinExistence type="predicted"/>
<feature type="region of interest" description="Disordered" evidence="1">
    <location>
        <begin position="22"/>
        <end position="125"/>
    </location>
</feature>
<accession>A0A8G0PGE1</accession>
<evidence type="ECO:0000313" key="2">
    <source>
        <dbReference type="EMBL" id="QYT00397.1"/>
    </source>
</evidence>